<organism evidence="1 2">
    <name type="scientific">Meloidogyne enterolobii</name>
    <name type="common">Root-knot nematode worm</name>
    <name type="synonym">Meloidogyne mayaguensis</name>
    <dbReference type="NCBI Taxonomy" id="390850"/>
    <lineage>
        <taxon>Eukaryota</taxon>
        <taxon>Metazoa</taxon>
        <taxon>Ecdysozoa</taxon>
        <taxon>Nematoda</taxon>
        <taxon>Chromadorea</taxon>
        <taxon>Rhabditida</taxon>
        <taxon>Tylenchina</taxon>
        <taxon>Tylenchomorpha</taxon>
        <taxon>Tylenchoidea</taxon>
        <taxon>Meloidogynidae</taxon>
        <taxon>Meloidogyninae</taxon>
        <taxon>Meloidogyne</taxon>
    </lineage>
</organism>
<proteinExistence type="predicted"/>
<reference evidence="1" key="1">
    <citation type="submission" date="2023-11" db="EMBL/GenBank/DDBJ databases">
        <authorList>
            <person name="Poullet M."/>
        </authorList>
    </citation>
    <scope>NUCLEOTIDE SEQUENCE</scope>
    <source>
        <strain evidence="1">E1834</strain>
    </source>
</reference>
<accession>A0ACB1AGL5</accession>
<dbReference type="EMBL" id="CAVMJV010000081">
    <property type="protein sequence ID" value="CAK5090176.1"/>
    <property type="molecule type" value="Genomic_DNA"/>
</dbReference>
<evidence type="ECO:0000313" key="2">
    <source>
        <dbReference type="Proteomes" id="UP001497535"/>
    </source>
</evidence>
<name>A0ACB1AGL5_MELEN</name>
<comment type="caution">
    <text evidence="1">The sequence shown here is derived from an EMBL/GenBank/DDBJ whole genome shotgun (WGS) entry which is preliminary data.</text>
</comment>
<keyword evidence="2" id="KW-1185">Reference proteome</keyword>
<gene>
    <name evidence="1" type="ORF">MENTE1834_LOCUS37946</name>
</gene>
<dbReference type="Proteomes" id="UP001497535">
    <property type="component" value="Unassembled WGS sequence"/>
</dbReference>
<evidence type="ECO:0000313" key="1">
    <source>
        <dbReference type="EMBL" id="CAK5090176.1"/>
    </source>
</evidence>
<sequence length="124" mass="13964">MKLFKIFSNFFKFFVPDILNQFDVNFSFFSNFFKNRLKKFRVSSRPFSIYLPIFHSPNFLLPYTCQQCWVWLRELAPEPGSGAGSGGAGAKILETPEPEPRISNPGAGAGAKVFQFPTAPAIHP</sequence>
<protein>
    <submittedName>
        <fullName evidence="1">Uncharacterized protein</fullName>
    </submittedName>
</protein>